<dbReference type="EMBL" id="MDET01000058">
    <property type="protein sequence ID" value="OQM73576.1"/>
    <property type="molecule type" value="Genomic_DNA"/>
</dbReference>
<reference evidence="1 2" key="1">
    <citation type="journal article" date="2016" name="Int. J. Syst. Evol. Microbiol.">
        <title>Pseudaminobacter manganicus sp. nov., isolated from sludge of a manganese mine.</title>
        <authorList>
            <person name="Li J."/>
            <person name="Huang J."/>
            <person name="Liao S."/>
            <person name="Wang G."/>
        </authorList>
    </citation>
    <scope>NUCLEOTIDE SEQUENCE [LARGE SCALE GENOMIC DNA]</scope>
    <source>
        <strain evidence="1 2">JH-7</strain>
    </source>
</reference>
<dbReference type="OrthoDB" id="73001at2"/>
<dbReference type="GO" id="GO:0003729">
    <property type="term" value="F:mRNA binding"/>
    <property type="evidence" value="ECO:0007669"/>
    <property type="project" value="InterPro"/>
</dbReference>
<sequence length="84" mass="9218">MNAKHRRVLVTIFTDPVSGSIKWREIEAMLVAMGAGISEGSGSRILVVMGKNRAVFHRPHPKPDTDKGAVKAVRRFLINAGIRP</sequence>
<evidence type="ECO:0000313" key="2">
    <source>
        <dbReference type="Proteomes" id="UP000191905"/>
    </source>
</evidence>
<evidence type="ECO:0008006" key="3">
    <source>
        <dbReference type="Google" id="ProtNLM"/>
    </source>
</evidence>
<dbReference type="InterPro" id="IPR012933">
    <property type="entry name" value="HicA_mRNA_interferase"/>
</dbReference>
<dbReference type="Proteomes" id="UP000191905">
    <property type="component" value="Unassembled WGS sequence"/>
</dbReference>
<gene>
    <name evidence="1" type="ORF">BFN67_08260</name>
</gene>
<keyword evidence="2" id="KW-1185">Reference proteome</keyword>
<proteinExistence type="predicted"/>
<name>A0A1V8RKD9_9HYPH</name>
<dbReference type="STRING" id="1873176.BFN67_08260"/>
<organism evidence="1 2">
    <name type="scientific">Manganibacter manganicus</name>
    <dbReference type="NCBI Taxonomy" id="1873176"/>
    <lineage>
        <taxon>Bacteria</taxon>
        <taxon>Pseudomonadati</taxon>
        <taxon>Pseudomonadota</taxon>
        <taxon>Alphaproteobacteria</taxon>
        <taxon>Hyphomicrobiales</taxon>
        <taxon>Phyllobacteriaceae</taxon>
        <taxon>Manganibacter</taxon>
    </lineage>
</organism>
<protein>
    <recommendedName>
        <fullName evidence="3">HicA protein</fullName>
    </recommendedName>
</protein>
<dbReference type="AlphaFoldDB" id="A0A1V8RKD9"/>
<accession>A0A1V8RKD9</accession>
<comment type="caution">
    <text evidence="1">The sequence shown here is derived from an EMBL/GenBank/DDBJ whole genome shotgun (WGS) entry which is preliminary data.</text>
</comment>
<dbReference type="Pfam" id="PF07927">
    <property type="entry name" value="HicA_toxin"/>
    <property type="match status" value="1"/>
</dbReference>
<dbReference type="RefSeq" id="WP_080921588.1">
    <property type="nucleotide sequence ID" value="NZ_MDET01000058.1"/>
</dbReference>
<evidence type="ECO:0000313" key="1">
    <source>
        <dbReference type="EMBL" id="OQM73576.1"/>
    </source>
</evidence>